<feature type="chain" id="PRO_5003075597" evidence="1">
    <location>
        <begin position="21"/>
        <end position="136"/>
    </location>
</feature>
<comment type="caution">
    <text evidence="2">The sequence shown here is derived from an EMBL/GenBank/DDBJ whole genome shotgun (WGS) entry which is preliminary data.</text>
</comment>
<feature type="signal peptide" evidence="1">
    <location>
        <begin position="1"/>
        <end position="20"/>
    </location>
</feature>
<keyword evidence="1" id="KW-0732">Signal</keyword>
<evidence type="ECO:0000256" key="1">
    <source>
        <dbReference type="SAM" id="SignalP"/>
    </source>
</evidence>
<accession>D5RJM6</accession>
<dbReference type="AlphaFoldDB" id="D5RJM6"/>
<dbReference type="Proteomes" id="UP000005324">
    <property type="component" value="Unassembled WGS sequence"/>
</dbReference>
<organism evidence="2 3">
    <name type="scientific">Pseudoroseomonas cervicalis ATCC 49957</name>
    <dbReference type="NCBI Taxonomy" id="525371"/>
    <lineage>
        <taxon>Bacteria</taxon>
        <taxon>Pseudomonadati</taxon>
        <taxon>Pseudomonadota</taxon>
        <taxon>Alphaproteobacteria</taxon>
        <taxon>Acetobacterales</taxon>
        <taxon>Roseomonadaceae</taxon>
        <taxon>Roseomonas</taxon>
    </lineage>
</organism>
<reference evidence="2 3" key="1">
    <citation type="submission" date="2010-04" db="EMBL/GenBank/DDBJ databases">
        <authorList>
            <person name="Qin X."/>
            <person name="Bachman B."/>
            <person name="Battles P."/>
            <person name="Bell A."/>
            <person name="Bess C."/>
            <person name="Bickham C."/>
            <person name="Chaboub L."/>
            <person name="Chen D."/>
            <person name="Coyle M."/>
            <person name="Deiros D.R."/>
            <person name="Dinh H."/>
            <person name="Forbes L."/>
            <person name="Fowler G."/>
            <person name="Francisco L."/>
            <person name="Fu Q."/>
            <person name="Gubbala S."/>
            <person name="Hale W."/>
            <person name="Han Y."/>
            <person name="Hemphill L."/>
            <person name="Highlander S.K."/>
            <person name="Hirani K."/>
            <person name="Hogues M."/>
            <person name="Jackson L."/>
            <person name="Jakkamsetti A."/>
            <person name="Javaid M."/>
            <person name="Jiang H."/>
            <person name="Korchina V."/>
            <person name="Kovar C."/>
            <person name="Lara F."/>
            <person name="Lee S."/>
            <person name="Mata R."/>
            <person name="Mathew T."/>
            <person name="Moen C."/>
            <person name="Morales K."/>
            <person name="Munidasa M."/>
            <person name="Nazareth L."/>
            <person name="Ngo R."/>
            <person name="Nguyen L."/>
            <person name="Okwuonu G."/>
            <person name="Ongeri F."/>
            <person name="Patil S."/>
            <person name="Petrosino J."/>
            <person name="Pham C."/>
            <person name="Pham P."/>
            <person name="Pu L.-L."/>
            <person name="Puazo M."/>
            <person name="Raj R."/>
            <person name="Reid J."/>
            <person name="Rouhana J."/>
            <person name="Saada N."/>
            <person name="Shang Y."/>
            <person name="Simmons D."/>
            <person name="Thornton R."/>
            <person name="Warren J."/>
            <person name="Weissenberger G."/>
            <person name="Zhang J."/>
            <person name="Zhang L."/>
            <person name="Zhou C."/>
            <person name="Zhu D."/>
            <person name="Muzny D."/>
            <person name="Worley K."/>
            <person name="Gibbs R."/>
        </authorList>
    </citation>
    <scope>NUCLEOTIDE SEQUENCE [LARGE SCALE GENOMIC DNA]</scope>
    <source>
        <strain evidence="2 3">ATCC 49957</strain>
    </source>
</reference>
<dbReference type="HOGENOM" id="CLU_1873872_0_0_5"/>
<evidence type="ECO:0000313" key="3">
    <source>
        <dbReference type="Proteomes" id="UP000005324"/>
    </source>
</evidence>
<dbReference type="EMBL" id="ADVL01000210">
    <property type="protein sequence ID" value="EFH12510.1"/>
    <property type="molecule type" value="Genomic_DNA"/>
</dbReference>
<gene>
    <name evidence="2" type="ORF">HMPREF0731_1286</name>
</gene>
<name>D5RJM6_9PROT</name>
<protein>
    <submittedName>
        <fullName evidence="2">Uncharacterized protein</fullName>
    </submittedName>
</protein>
<dbReference type="RefSeq" id="WP_007005135.1">
    <property type="nucleotide sequence ID" value="NZ_GG770781.1"/>
</dbReference>
<keyword evidence="3" id="KW-1185">Reference proteome</keyword>
<proteinExistence type="predicted"/>
<sequence>MKFLILLAGFTAALGVPASAQQLSPCRWYSYNDVQHFGCLIDRGWGSQEARHAPGARLPIATVMADLTLSIEQTRIHRTGSVAVYRAAHQHFSDLQRAGEEWVLYRDWLRVMMAAFGTQGGSEIALLFKGEIDGQD</sequence>
<evidence type="ECO:0000313" key="2">
    <source>
        <dbReference type="EMBL" id="EFH12510.1"/>
    </source>
</evidence>